<proteinExistence type="predicted"/>
<sequence length="78" mass="9051">MSDSRLIAAADNNNEGQVVVDWAQVPDNDIRYDTNDKEEAKRVVREKAEAKRAERERAEAKKAVWEAEEKRVHEEEAR</sequence>
<dbReference type="HOGENOM" id="CLU_164207_0_0_1"/>
<accession>A0A0C3K538</accession>
<evidence type="ECO:0000313" key="3">
    <source>
        <dbReference type="Proteomes" id="UP000054217"/>
    </source>
</evidence>
<dbReference type="InParanoid" id="A0A0C3K538"/>
<reference evidence="3" key="2">
    <citation type="submission" date="2015-01" db="EMBL/GenBank/DDBJ databases">
        <title>Evolutionary Origins and Diversification of the Mycorrhizal Mutualists.</title>
        <authorList>
            <consortium name="DOE Joint Genome Institute"/>
            <consortium name="Mycorrhizal Genomics Consortium"/>
            <person name="Kohler A."/>
            <person name="Kuo A."/>
            <person name="Nagy L.G."/>
            <person name="Floudas D."/>
            <person name="Copeland A."/>
            <person name="Barry K.W."/>
            <person name="Cichocki N."/>
            <person name="Veneault-Fourrey C."/>
            <person name="LaButti K."/>
            <person name="Lindquist E.A."/>
            <person name="Lipzen A."/>
            <person name="Lundell T."/>
            <person name="Morin E."/>
            <person name="Murat C."/>
            <person name="Riley R."/>
            <person name="Ohm R."/>
            <person name="Sun H."/>
            <person name="Tunlid A."/>
            <person name="Henrissat B."/>
            <person name="Grigoriev I.V."/>
            <person name="Hibbett D.S."/>
            <person name="Martin F."/>
        </authorList>
    </citation>
    <scope>NUCLEOTIDE SEQUENCE [LARGE SCALE GENOMIC DNA]</scope>
    <source>
        <strain evidence="3">Marx 270</strain>
    </source>
</reference>
<reference evidence="2 3" key="1">
    <citation type="submission" date="2014-04" db="EMBL/GenBank/DDBJ databases">
        <authorList>
            <consortium name="DOE Joint Genome Institute"/>
            <person name="Kuo A."/>
            <person name="Kohler A."/>
            <person name="Costa M.D."/>
            <person name="Nagy L.G."/>
            <person name="Floudas D."/>
            <person name="Copeland A."/>
            <person name="Barry K.W."/>
            <person name="Cichocki N."/>
            <person name="Veneault-Fourrey C."/>
            <person name="LaButti K."/>
            <person name="Lindquist E.A."/>
            <person name="Lipzen A."/>
            <person name="Lundell T."/>
            <person name="Morin E."/>
            <person name="Murat C."/>
            <person name="Sun H."/>
            <person name="Tunlid A."/>
            <person name="Henrissat B."/>
            <person name="Grigoriev I.V."/>
            <person name="Hibbett D.S."/>
            <person name="Martin F."/>
            <person name="Nordberg H.P."/>
            <person name="Cantor M.N."/>
            <person name="Hua S.X."/>
        </authorList>
    </citation>
    <scope>NUCLEOTIDE SEQUENCE [LARGE SCALE GENOMIC DNA]</scope>
    <source>
        <strain evidence="2 3">Marx 270</strain>
    </source>
</reference>
<feature type="region of interest" description="Disordered" evidence="1">
    <location>
        <begin position="45"/>
        <end position="78"/>
    </location>
</feature>
<dbReference type="EMBL" id="KN831970">
    <property type="protein sequence ID" value="KIO04697.1"/>
    <property type="molecule type" value="Genomic_DNA"/>
</dbReference>
<dbReference type="Proteomes" id="UP000054217">
    <property type="component" value="Unassembled WGS sequence"/>
</dbReference>
<gene>
    <name evidence="2" type="ORF">M404DRAFT_26176</name>
</gene>
<organism evidence="2 3">
    <name type="scientific">Pisolithus tinctorius Marx 270</name>
    <dbReference type="NCBI Taxonomy" id="870435"/>
    <lineage>
        <taxon>Eukaryota</taxon>
        <taxon>Fungi</taxon>
        <taxon>Dikarya</taxon>
        <taxon>Basidiomycota</taxon>
        <taxon>Agaricomycotina</taxon>
        <taxon>Agaricomycetes</taxon>
        <taxon>Agaricomycetidae</taxon>
        <taxon>Boletales</taxon>
        <taxon>Sclerodermatineae</taxon>
        <taxon>Pisolithaceae</taxon>
        <taxon>Pisolithus</taxon>
    </lineage>
</organism>
<evidence type="ECO:0000313" key="2">
    <source>
        <dbReference type="EMBL" id="KIO04697.1"/>
    </source>
</evidence>
<keyword evidence="3" id="KW-1185">Reference proteome</keyword>
<name>A0A0C3K538_PISTI</name>
<protein>
    <submittedName>
        <fullName evidence="2">Uncharacterized protein</fullName>
    </submittedName>
</protein>
<evidence type="ECO:0000256" key="1">
    <source>
        <dbReference type="SAM" id="MobiDB-lite"/>
    </source>
</evidence>
<dbReference type="AlphaFoldDB" id="A0A0C3K538"/>